<keyword evidence="6 13" id="KW-0812">Transmembrane</keyword>
<dbReference type="PROSITE" id="PS50262">
    <property type="entry name" value="G_PROTEIN_RECEP_F1_2"/>
    <property type="match status" value="1"/>
</dbReference>
<evidence type="ECO:0000313" key="18">
    <source>
        <dbReference type="Proteomes" id="UP000269221"/>
    </source>
</evidence>
<evidence type="ECO:0000256" key="1">
    <source>
        <dbReference type="ARBA" id="ARBA00002936"/>
    </source>
</evidence>
<feature type="domain" description="G-protein coupled receptors family 1 profile" evidence="15">
    <location>
        <begin position="423"/>
        <end position="672"/>
    </location>
</feature>
<feature type="transmembrane region" description="Helical" evidence="14">
    <location>
        <begin position="654"/>
        <end position="672"/>
    </location>
</feature>
<dbReference type="STRING" id="333673.A0A3M0IWX1"/>
<evidence type="ECO:0000256" key="12">
    <source>
        <dbReference type="ARBA" id="ARBA00023224"/>
    </source>
</evidence>
<sequence length="694" mass="77031">MTTLPQFLVRRRLQDNCPPGLVDGVREQNGPLIIQEVAVRELLKCLDIQKSMGPDGIHPRVMRELADELAKPLSINYHQSWLTGEVPDDWKLANVTPIHKKGGREDPGNYRPVSLTSVPGKIMEQFILSVITQNLQDGQGLRPSQHRFRRGRSCLTNLITFYEQVTCLVDAGRAVDVVYLDFSKAFDTVSHSTLLDKLAARGLDRSPLCWVRNWLDGRAQRVVVNGAACSWRPVTSGVPQGSVLGPALFNIFIDDMDEGIESLISKFADDTKLGVCVNLLEDRMGLQRDLEQLHGWAESNKMKFNTSKCRVLHFGHNNPLQCYRLGKVWLDSAQEERDLGVLVSSRLNMGQQCAQVAKRANGILACVRNSVASRSRGLHGQSEEMSNSSSISHFLLLPVADTWQLQLLHFCLFLGISLAALLANGLIISAIACGHHLHTPMFFFLLNLALTDLGSILTTVPKAMHNSLWDTRTISYTGCALQLFVFVFFISAEYSFLTIMCYDRYVSICKPLHYRTLLGSRACAHMAAAAWASAFLNALMHMANTFSLPLCHGNALGQFFCEIPQILKLSCSKSYHRELGLLAVTASLSTGCFVFIVFSYVQIIRAVLRIPSEKGRHKAFSTCLPHLAVVSLFLSTIMVAHLKPPSISSPSLDLALSVLYSVVPPAVNPLIYSLRNQELKGAVWRLMTGSCQEH</sequence>
<evidence type="ECO:0000256" key="11">
    <source>
        <dbReference type="ARBA" id="ARBA00023170"/>
    </source>
</evidence>
<feature type="transmembrane region" description="Helical" evidence="14">
    <location>
        <begin position="480"/>
        <end position="502"/>
    </location>
</feature>
<keyword evidence="10 14" id="KW-0472">Membrane</keyword>
<dbReference type="GO" id="GO:0005886">
    <property type="term" value="C:plasma membrane"/>
    <property type="evidence" value="ECO:0007669"/>
    <property type="project" value="UniProtKB-SubCell"/>
</dbReference>
<dbReference type="GO" id="GO:0004984">
    <property type="term" value="F:olfactory receptor activity"/>
    <property type="evidence" value="ECO:0007669"/>
    <property type="project" value="InterPro"/>
</dbReference>
<evidence type="ECO:0000256" key="7">
    <source>
        <dbReference type="ARBA" id="ARBA00022725"/>
    </source>
</evidence>
<comment type="caution">
    <text evidence="17">The sequence shown here is derived from an EMBL/GenBank/DDBJ whole genome shotgun (WGS) entry which is preliminary data.</text>
</comment>
<evidence type="ECO:0000256" key="8">
    <source>
        <dbReference type="ARBA" id="ARBA00022989"/>
    </source>
</evidence>
<dbReference type="PRINTS" id="PR00237">
    <property type="entry name" value="GPCRRHODOPSN"/>
</dbReference>
<dbReference type="EMBL" id="QRBI01000215">
    <property type="protein sequence ID" value="RMB92958.1"/>
    <property type="molecule type" value="Genomic_DNA"/>
</dbReference>
<name>A0A3M0IWX1_HIRRU</name>
<dbReference type="InterPro" id="IPR000276">
    <property type="entry name" value="GPCR_Rhodpsn"/>
</dbReference>
<comment type="function">
    <text evidence="1">Odorant receptor.</text>
</comment>
<dbReference type="SUPFAM" id="SSF81321">
    <property type="entry name" value="Family A G protein-coupled receptor-like"/>
    <property type="match status" value="1"/>
</dbReference>
<evidence type="ECO:0000256" key="14">
    <source>
        <dbReference type="SAM" id="Phobius"/>
    </source>
</evidence>
<evidence type="ECO:0000259" key="15">
    <source>
        <dbReference type="PROSITE" id="PS50262"/>
    </source>
</evidence>
<keyword evidence="4" id="KW-1003">Cell membrane</keyword>
<dbReference type="FunFam" id="1.10.1220.70:FF:000001">
    <property type="entry name" value="Olfactory receptor"/>
    <property type="match status" value="1"/>
</dbReference>
<dbReference type="PRINTS" id="PR00245">
    <property type="entry name" value="OLFACTORYR"/>
</dbReference>
<evidence type="ECO:0000256" key="2">
    <source>
        <dbReference type="ARBA" id="ARBA00004651"/>
    </source>
</evidence>
<keyword evidence="12 13" id="KW-0807">Transducer</keyword>
<evidence type="ECO:0000256" key="13">
    <source>
        <dbReference type="RuleBase" id="RU000688"/>
    </source>
</evidence>
<dbReference type="InterPro" id="IPR043502">
    <property type="entry name" value="DNA/RNA_pol_sf"/>
</dbReference>
<accession>A0A3M0IWX1</accession>
<dbReference type="PANTHER" id="PTHR26452">
    <property type="entry name" value="OLFACTORY RECEPTOR"/>
    <property type="match status" value="1"/>
</dbReference>
<dbReference type="OrthoDB" id="416454at2759"/>
<comment type="subcellular location">
    <subcellularLocation>
        <location evidence="2">Cell membrane</location>
        <topology evidence="2">Multi-pass membrane protein</topology>
    </subcellularLocation>
</comment>
<feature type="transmembrane region" description="Helical" evidence="14">
    <location>
        <begin position="622"/>
        <end position="642"/>
    </location>
</feature>
<keyword evidence="5" id="KW-0716">Sensory transduction</keyword>
<keyword evidence="8 14" id="KW-1133">Transmembrane helix</keyword>
<dbReference type="InterPro" id="IPR017452">
    <property type="entry name" value="GPCR_Rhodpsn_7TM"/>
</dbReference>
<dbReference type="Proteomes" id="UP000269221">
    <property type="component" value="Unassembled WGS sequence"/>
</dbReference>
<keyword evidence="9 13" id="KW-0297">G-protein coupled receptor</keyword>
<evidence type="ECO:0000256" key="3">
    <source>
        <dbReference type="ARBA" id="ARBA00010663"/>
    </source>
</evidence>
<keyword evidence="7" id="KW-0552">Olfaction</keyword>
<dbReference type="Pfam" id="PF13853">
    <property type="entry name" value="7tm_4"/>
    <property type="match status" value="1"/>
</dbReference>
<protein>
    <recommendedName>
        <fullName evidence="19">G-protein coupled receptors family 1 profile domain-containing protein</fullName>
    </recommendedName>
</protein>
<dbReference type="InterPro" id="IPR000477">
    <property type="entry name" value="RT_dom"/>
</dbReference>
<proteinExistence type="inferred from homology"/>
<evidence type="ECO:0000256" key="4">
    <source>
        <dbReference type="ARBA" id="ARBA00022475"/>
    </source>
</evidence>
<comment type="similarity">
    <text evidence="3 13">Belongs to the G-protein coupled receptor 1 family.</text>
</comment>
<evidence type="ECO:0000256" key="9">
    <source>
        <dbReference type="ARBA" id="ARBA00023040"/>
    </source>
</evidence>
<dbReference type="PROSITE" id="PS50878">
    <property type="entry name" value="RT_POL"/>
    <property type="match status" value="1"/>
</dbReference>
<evidence type="ECO:0000256" key="10">
    <source>
        <dbReference type="ARBA" id="ARBA00023136"/>
    </source>
</evidence>
<organism evidence="17 18">
    <name type="scientific">Hirundo rustica rustica</name>
    <dbReference type="NCBI Taxonomy" id="333673"/>
    <lineage>
        <taxon>Eukaryota</taxon>
        <taxon>Metazoa</taxon>
        <taxon>Chordata</taxon>
        <taxon>Craniata</taxon>
        <taxon>Vertebrata</taxon>
        <taxon>Euteleostomi</taxon>
        <taxon>Archelosauria</taxon>
        <taxon>Archosauria</taxon>
        <taxon>Dinosauria</taxon>
        <taxon>Saurischia</taxon>
        <taxon>Theropoda</taxon>
        <taxon>Coelurosauria</taxon>
        <taxon>Aves</taxon>
        <taxon>Neognathae</taxon>
        <taxon>Neoaves</taxon>
        <taxon>Telluraves</taxon>
        <taxon>Australaves</taxon>
        <taxon>Passeriformes</taxon>
        <taxon>Sylvioidea</taxon>
        <taxon>Hirundinidae</taxon>
        <taxon>Hirundo</taxon>
    </lineage>
</organism>
<dbReference type="CDD" id="cd15227">
    <property type="entry name" value="7tmA_OR14-like"/>
    <property type="match status" value="1"/>
</dbReference>
<evidence type="ECO:0000256" key="5">
    <source>
        <dbReference type="ARBA" id="ARBA00022606"/>
    </source>
</evidence>
<feature type="domain" description="Reverse transcriptase" evidence="16">
    <location>
        <begin position="79"/>
        <end position="343"/>
    </location>
</feature>
<dbReference type="Gene3D" id="1.20.1070.10">
    <property type="entry name" value="Rhodopsin 7-helix transmembrane proteins"/>
    <property type="match status" value="1"/>
</dbReference>
<dbReference type="PROSITE" id="PS00237">
    <property type="entry name" value="G_PROTEIN_RECEP_F1_1"/>
    <property type="match status" value="1"/>
</dbReference>
<evidence type="ECO:0000256" key="6">
    <source>
        <dbReference type="ARBA" id="ARBA00022692"/>
    </source>
</evidence>
<dbReference type="Pfam" id="PF00078">
    <property type="entry name" value="RVT_1"/>
    <property type="match status" value="1"/>
</dbReference>
<dbReference type="InterPro" id="IPR050516">
    <property type="entry name" value="Olfactory_GPCR"/>
</dbReference>
<keyword evidence="11 13" id="KW-0675">Receptor</keyword>
<reference evidence="17 18" key="1">
    <citation type="submission" date="2018-07" db="EMBL/GenBank/DDBJ databases">
        <title>A high quality draft genome assembly of the barn swallow (H. rustica rustica).</title>
        <authorList>
            <person name="Formenti G."/>
            <person name="Chiara M."/>
            <person name="Poveda L."/>
            <person name="Francoijs K.-J."/>
            <person name="Bonisoli-Alquati A."/>
            <person name="Canova L."/>
            <person name="Gianfranceschi L."/>
            <person name="Horner D.S."/>
            <person name="Saino N."/>
        </authorList>
    </citation>
    <scope>NUCLEOTIDE SEQUENCE [LARGE SCALE GENOMIC DNA]</scope>
    <source>
        <strain evidence="17">Chelidonia</strain>
        <tissue evidence="17">Blood</tissue>
    </source>
</reference>
<feature type="transmembrane region" description="Helical" evidence="14">
    <location>
        <begin position="441"/>
        <end position="460"/>
    </location>
</feature>
<dbReference type="InterPro" id="IPR000725">
    <property type="entry name" value="Olfact_rcpt"/>
</dbReference>
<gene>
    <name evidence="17" type="ORF">DUI87_30606</name>
</gene>
<feature type="transmembrane region" description="Helical" evidence="14">
    <location>
        <begin position="579"/>
        <end position="601"/>
    </location>
</feature>
<evidence type="ECO:0008006" key="19">
    <source>
        <dbReference type="Google" id="ProtNLM"/>
    </source>
</evidence>
<dbReference type="GO" id="GO:0004930">
    <property type="term" value="F:G protein-coupled receptor activity"/>
    <property type="evidence" value="ECO:0007669"/>
    <property type="project" value="UniProtKB-KW"/>
</dbReference>
<dbReference type="AlphaFoldDB" id="A0A3M0IWX1"/>
<dbReference type="FunFam" id="1.20.1070.10:FF:000037">
    <property type="entry name" value="Olfactory receptor"/>
    <property type="match status" value="1"/>
</dbReference>
<evidence type="ECO:0000313" key="17">
    <source>
        <dbReference type="EMBL" id="RMB92958.1"/>
    </source>
</evidence>
<dbReference type="SUPFAM" id="SSF56672">
    <property type="entry name" value="DNA/RNA polymerases"/>
    <property type="match status" value="1"/>
</dbReference>
<dbReference type="CDD" id="cd01650">
    <property type="entry name" value="RT_nLTR_like"/>
    <property type="match status" value="1"/>
</dbReference>
<feature type="transmembrane region" description="Helical" evidence="14">
    <location>
        <begin position="407"/>
        <end position="434"/>
    </location>
</feature>
<feature type="transmembrane region" description="Helical" evidence="14">
    <location>
        <begin position="522"/>
        <end position="540"/>
    </location>
</feature>
<keyword evidence="18" id="KW-1185">Reference proteome</keyword>
<evidence type="ECO:0000259" key="16">
    <source>
        <dbReference type="PROSITE" id="PS50878"/>
    </source>
</evidence>